<protein>
    <recommendedName>
        <fullName evidence="3">F-box domain-containing protein</fullName>
    </recommendedName>
</protein>
<accession>A0ABR4FV64</accession>
<evidence type="ECO:0000313" key="2">
    <source>
        <dbReference type="Proteomes" id="UP001610563"/>
    </source>
</evidence>
<dbReference type="InterPro" id="IPR036047">
    <property type="entry name" value="F-box-like_dom_sf"/>
</dbReference>
<dbReference type="SUPFAM" id="SSF81383">
    <property type="entry name" value="F-box domain"/>
    <property type="match status" value="1"/>
</dbReference>
<gene>
    <name evidence="1" type="ORF">BJX66DRAFT_341512</name>
</gene>
<organism evidence="1 2">
    <name type="scientific">Aspergillus keveii</name>
    <dbReference type="NCBI Taxonomy" id="714993"/>
    <lineage>
        <taxon>Eukaryota</taxon>
        <taxon>Fungi</taxon>
        <taxon>Dikarya</taxon>
        <taxon>Ascomycota</taxon>
        <taxon>Pezizomycotina</taxon>
        <taxon>Eurotiomycetes</taxon>
        <taxon>Eurotiomycetidae</taxon>
        <taxon>Eurotiales</taxon>
        <taxon>Aspergillaceae</taxon>
        <taxon>Aspergillus</taxon>
        <taxon>Aspergillus subgen. Nidulantes</taxon>
    </lineage>
</organism>
<dbReference type="EMBL" id="JBFTWV010000103">
    <property type="protein sequence ID" value="KAL2787143.1"/>
    <property type="molecule type" value="Genomic_DNA"/>
</dbReference>
<evidence type="ECO:0000313" key="1">
    <source>
        <dbReference type="EMBL" id="KAL2787143.1"/>
    </source>
</evidence>
<comment type="caution">
    <text evidence="1">The sequence shown here is derived from an EMBL/GenBank/DDBJ whole genome shotgun (WGS) entry which is preliminary data.</text>
</comment>
<reference evidence="1 2" key="1">
    <citation type="submission" date="2024-07" db="EMBL/GenBank/DDBJ databases">
        <title>Section-level genome sequencing and comparative genomics of Aspergillus sections Usti and Cavernicolus.</title>
        <authorList>
            <consortium name="Lawrence Berkeley National Laboratory"/>
            <person name="Nybo J.L."/>
            <person name="Vesth T.C."/>
            <person name="Theobald S."/>
            <person name="Frisvad J.C."/>
            <person name="Larsen T.O."/>
            <person name="Kjaerboelling I."/>
            <person name="Rothschild-Mancinelli K."/>
            <person name="Lyhne E.K."/>
            <person name="Kogle M.E."/>
            <person name="Barry K."/>
            <person name="Clum A."/>
            <person name="Na H."/>
            <person name="Ledsgaard L."/>
            <person name="Lin J."/>
            <person name="Lipzen A."/>
            <person name="Kuo A."/>
            <person name="Riley R."/>
            <person name="Mondo S."/>
            <person name="Labutti K."/>
            <person name="Haridas S."/>
            <person name="Pangalinan J."/>
            <person name="Salamov A.A."/>
            <person name="Simmons B.A."/>
            <person name="Magnuson J.K."/>
            <person name="Chen J."/>
            <person name="Drula E."/>
            <person name="Henrissat B."/>
            <person name="Wiebenga A."/>
            <person name="Lubbers R.J."/>
            <person name="Gomes A.C."/>
            <person name="Makela M.R."/>
            <person name="Stajich J."/>
            <person name="Grigoriev I.V."/>
            <person name="Mortensen U.H."/>
            <person name="De Vries R.P."/>
            <person name="Baker S.E."/>
            <person name="Andersen M.R."/>
        </authorList>
    </citation>
    <scope>NUCLEOTIDE SEQUENCE [LARGE SCALE GENOMIC DNA]</scope>
    <source>
        <strain evidence="1 2">CBS 209.92</strain>
    </source>
</reference>
<evidence type="ECO:0008006" key="3">
    <source>
        <dbReference type="Google" id="ProtNLM"/>
    </source>
</evidence>
<keyword evidence="2" id="KW-1185">Reference proteome</keyword>
<dbReference type="Proteomes" id="UP001610563">
    <property type="component" value="Unassembled WGS sequence"/>
</dbReference>
<name>A0ABR4FV64_9EURO</name>
<sequence length="246" mass="28781">MAKPHKALLIADTLTCILLQVDNNTLLKAQRVCRLWRDLIQASPDLQVKLFFKAALAEPHLHFGPVMLVFQQYLRTMLIFEDRGALSAGSSPTPFQATVLRFDPEIIKHRDQLRVSQIHCRELWHSVLSLPIATRIKDGRDGMEVTLASWKNILVVSNSYPANLRFLKRMFFDRANRPCADFYDLIFIRHLWDVQLHRNTVRGRSGQWSEKVPSPLEIWLESVEPWVRVEKQWCLSYPEYEEMSRL</sequence>
<proteinExistence type="predicted"/>